<evidence type="ECO:0000313" key="14">
    <source>
        <dbReference type="Proteomes" id="UP000824111"/>
    </source>
</evidence>
<evidence type="ECO:0000256" key="9">
    <source>
        <dbReference type="ARBA" id="ARBA00048359"/>
    </source>
</evidence>
<evidence type="ECO:0000256" key="1">
    <source>
        <dbReference type="ARBA" id="ARBA00006887"/>
    </source>
</evidence>
<dbReference type="GO" id="GO:0008270">
    <property type="term" value="F:zinc ion binding"/>
    <property type="evidence" value="ECO:0007669"/>
    <property type="project" value="UniProtKB-UniRule"/>
</dbReference>
<dbReference type="GO" id="GO:0005524">
    <property type="term" value="F:ATP binding"/>
    <property type="evidence" value="ECO:0007669"/>
    <property type="project" value="UniProtKB-UniRule"/>
</dbReference>
<evidence type="ECO:0000259" key="12">
    <source>
        <dbReference type="Pfam" id="PF08264"/>
    </source>
</evidence>
<evidence type="ECO:0000256" key="10">
    <source>
        <dbReference type="HAMAP-Rule" id="MF_02002"/>
    </source>
</evidence>
<name>A0A9D1LUH0_9FIRM</name>
<dbReference type="PRINTS" id="PR00984">
    <property type="entry name" value="TRNASYNTHILE"/>
</dbReference>
<dbReference type="SUPFAM" id="SSF52374">
    <property type="entry name" value="Nucleotidylyl transferase"/>
    <property type="match status" value="1"/>
</dbReference>
<dbReference type="InterPro" id="IPR009008">
    <property type="entry name" value="Val/Leu/Ile-tRNA-synth_edit"/>
</dbReference>
<evidence type="ECO:0000256" key="3">
    <source>
        <dbReference type="ARBA" id="ARBA00022598"/>
    </source>
</evidence>
<feature type="domain" description="Aminoacyl-tRNA synthetase class Ia" evidence="11">
    <location>
        <begin position="32"/>
        <end position="644"/>
    </location>
</feature>
<feature type="binding site" evidence="10">
    <location>
        <position position="905"/>
    </location>
    <ligand>
        <name>Zn(2+)</name>
        <dbReference type="ChEBI" id="CHEBI:29105"/>
    </ligand>
</feature>
<feature type="binding site" evidence="10">
    <location>
        <position position="902"/>
    </location>
    <ligand>
        <name>Zn(2+)</name>
        <dbReference type="ChEBI" id="CHEBI:29105"/>
    </ligand>
</feature>
<dbReference type="Gene3D" id="1.10.10.830">
    <property type="entry name" value="Ile-tRNA synthetase CP2 domain-like"/>
    <property type="match status" value="1"/>
</dbReference>
<dbReference type="GO" id="GO:0005829">
    <property type="term" value="C:cytosol"/>
    <property type="evidence" value="ECO:0007669"/>
    <property type="project" value="TreeGrafter"/>
</dbReference>
<organism evidence="13 14">
    <name type="scientific">Candidatus Avimonoglobus intestinipullorum</name>
    <dbReference type="NCBI Taxonomy" id="2840699"/>
    <lineage>
        <taxon>Bacteria</taxon>
        <taxon>Bacillati</taxon>
        <taxon>Bacillota</taxon>
        <taxon>Clostridia</taxon>
        <taxon>Eubacteriales</taxon>
        <taxon>Candidatus Avimonoglobus</taxon>
    </lineage>
</organism>
<dbReference type="Gene3D" id="1.10.730.20">
    <property type="match status" value="1"/>
</dbReference>
<evidence type="ECO:0000259" key="11">
    <source>
        <dbReference type="Pfam" id="PF00133"/>
    </source>
</evidence>
<dbReference type="InterPro" id="IPR013155">
    <property type="entry name" value="M/V/L/I-tRNA-synth_anticd-bd"/>
</dbReference>
<keyword evidence="10" id="KW-0479">Metal-binding</keyword>
<dbReference type="GO" id="GO:0006428">
    <property type="term" value="P:isoleucyl-tRNA aminoacylation"/>
    <property type="evidence" value="ECO:0007669"/>
    <property type="project" value="UniProtKB-UniRule"/>
</dbReference>
<evidence type="ECO:0000313" key="13">
    <source>
        <dbReference type="EMBL" id="HIU48222.1"/>
    </source>
</evidence>
<dbReference type="FunFam" id="1.10.730.20:FF:000001">
    <property type="entry name" value="Isoleucine--tRNA ligase"/>
    <property type="match status" value="1"/>
</dbReference>
<dbReference type="GO" id="GO:0002161">
    <property type="term" value="F:aminoacyl-tRNA deacylase activity"/>
    <property type="evidence" value="ECO:0007669"/>
    <property type="project" value="InterPro"/>
</dbReference>
<comment type="cofactor">
    <cofactor evidence="10">
        <name>Zn(2+)</name>
        <dbReference type="ChEBI" id="CHEBI:29105"/>
    </cofactor>
    <text evidence="10">Binds 1 zinc ion per subunit.</text>
</comment>
<accession>A0A9D1LUH0</accession>
<evidence type="ECO:0000256" key="6">
    <source>
        <dbReference type="ARBA" id="ARBA00022917"/>
    </source>
</evidence>
<dbReference type="HAMAP" id="MF_02002">
    <property type="entry name" value="Ile_tRNA_synth_type1"/>
    <property type="match status" value="1"/>
</dbReference>
<dbReference type="SUPFAM" id="SSF47323">
    <property type="entry name" value="Anticodon-binding domain of a subclass of class I aminoacyl-tRNA synthetases"/>
    <property type="match status" value="1"/>
</dbReference>
<feature type="binding site" evidence="10">
    <location>
        <position position="608"/>
    </location>
    <ligand>
        <name>ATP</name>
        <dbReference type="ChEBI" id="CHEBI:30616"/>
    </ligand>
</feature>
<dbReference type="InterPro" id="IPR033708">
    <property type="entry name" value="Anticodon_Ile_BEm"/>
</dbReference>
<dbReference type="Proteomes" id="UP000824111">
    <property type="component" value="Unassembled WGS sequence"/>
</dbReference>
<dbReference type="Pfam" id="PF00133">
    <property type="entry name" value="tRNA-synt_1"/>
    <property type="match status" value="1"/>
</dbReference>
<comment type="catalytic activity">
    <reaction evidence="9 10">
        <text>tRNA(Ile) + L-isoleucine + ATP = L-isoleucyl-tRNA(Ile) + AMP + diphosphate</text>
        <dbReference type="Rhea" id="RHEA:11060"/>
        <dbReference type="Rhea" id="RHEA-COMP:9666"/>
        <dbReference type="Rhea" id="RHEA-COMP:9695"/>
        <dbReference type="ChEBI" id="CHEBI:30616"/>
        <dbReference type="ChEBI" id="CHEBI:33019"/>
        <dbReference type="ChEBI" id="CHEBI:58045"/>
        <dbReference type="ChEBI" id="CHEBI:78442"/>
        <dbReference type="ChEBI" id="CHEBI:78528"/>
        <dbReference type="ChEBI" id="CHEBI:456215"/>
        <dbReference type="EC" id="6.1.1.5"/>
    </reaction>
</comment>
<dbReference type="Gene3D" id="2.170.220.10">
    <property type="match status" value="1"/>
</dbReference>
<dbReference type="NCBIfam" id="TIGR00392">
    <property type="entry name" value="ileS"/>
    <property type="match status" value="1"/>
</dbReference>
<comment type="subcellular location">
    <subcellularLocation>
        <location evidence="10">Cytoplasm</location>
    </subcellularLocation>
</comment>
<proteinExistence type="inferred from homology"/>
<comment type="function">
    <text evidence="8 10">Catalyzes the attachment of isoleucine to tRNA(Ile). As IleRS can inadvertently accommodate and process structurally similar amino acids such as valine, to avoid such errors it has two additional distinct tRNA(Ile)-dependent editing activities. One activity is designated as 'pretransfer' editing and involves the hydrolysis of activated Val-AMP. The other activity is designated 'posttransfer' editing and involves deacylation of mischarged Val-tRNA(Ile).</text>
</comment>
<dbReference type="InterPro" id="IPR009080">
    <property type="entry name" value="tRNAsynth_Ia_anticodon-bd"/>
</dbReference>
<dbReference type="InterPro" id="IPR002300">
    <property type="entry name" value="aa-tRNA-synth_Ia"/>
</dbReference>
<dbReference type="FunFam" id="3.40.50.620:FF:000152">
    <property type="entry name" value="Isoleucine--tRNA ligase"/>
    <property type="match status" value="1"/>
</dbReference>
<dbReference type="CDD" id="cd07960">
    <property type="entry name" value="Anticodon_Ia_Ile_BEm"/>
    <property type="match status" value="1"/>
</dbReference>
<keyword evidence="7 10" id="KW-0030">Aminoacyl-tRNA synthetase</keyword>
<evidence type="ECO:0000256" key="7">
    <source>
        <dbReference type="ARBA" id="ARBA00023146"/>
    </source>
</evidence>
<reference evidence="13" key="2">
    <citation type="journal article" date="2021" name="PeerJ">
        <title>Extensive microbial diversity within the chicken gut microbiome revealed by metagenomics and culture.</title>
        <authorList>
            <person name="Gilroy R."/>
            <person name="Ravi A."/>
            <person name="Getino M."/>
            <person name="Pursley I."/>
            <person name="Horton D.L."/>
            <person name="Alikhan N.F."/>
            <person name="Baker D."/>
            <person name="Gharbi K."/>
            <person name="Hall N."/>
            <person name="Watson M."/>
            <person name="Adriaenssens E.M."/>
            <person name="Foster-Nyarko E."/>
            <person name="Jarju S."/>
            <person name="Secka A."/>
            <person name="Antonio M."/>
            <person name="Oren A."/>
            <person name="Chaudhuri R.R."/>
            <person name="La Ragione R."/>
            <person name="Hildebrand F."/>
            <person name="Pallen M.J."/>
        </authorList>
    </citation>
    <scope>NUCLEOTIDE SEQUENCE</scope>
    <source>
        <strain evidence="13">ChiSjej4B22-9803</strain>
    </source>
</reference>
<dbReference type="InterPro" id="IPR023585">
    <property type="entry name" value="Ile-tRNA-ligase_type1"/>
</dbReference>
<keyword evidence="2 10" id="KW-0963">Cytoplasm</keyword>
<evidence type="ECO:0000256" key="8">
    <source>
        <dbReference type="ARBA" id="ARBA00025217"/>
    </source>
</evidence>
<feature type="binding site" evidence="10">
    <location>
        <position position="925"/>
    </location>
    <ligand>
        <name>Zn(2+)</name>
        <dbReference type="ChEBI" id="CHEBI:29105"/>
    </ligand>
</feature>
<keyword evidence="3 10" id="KW-0436">Ligase</keyword>
<keyword evidence="10" id="KW-0862">Zinc</keyword>
<dbReference type="Gene3D" id="3.40.50.620">
    <property type="entry name" value="HUPs"/>
    <property type="match status" value="2"/>
</dbReference>
<dbReference type="GO" id="GO:0004822">
    <property type="term" value="F:isoleucine-tRNA ligase activity"/>
    <property type="evidence" value="ECO:0007669"/>
    <property type="project" value="UniProtKB-UniRule"/>
</dbReference>
<sequence>MCEKCQDYTKSVNLPSTEFPMRGNLPQREPETLKYWEEIDLYGKLKERNKGKTPFVLHDGPPYANGDIHTGHALNKILKDIINRYKNLQGYYVPYVPGWDTHGLPIEQQAIKKLGINRHEAGPVKFRQACREFAQKQIENQKGQFKRLGVLGDWEHPYLTLQNEFIAKQIEIFGEMAKKGLIYKGLKPVYWCPHCETALAEAEIEYAEDKTNSIYVKFAVKNDNGLFEGLENVYFVIWTTTTWTLPGNVAICLNPDFEYALVKMDNGEIYVLATELIESVMKAAKVEGGYEIIRRFRGQELEGITCMHPFIDRESLVILGDHVTLDAGTGCVHTAPGHGVEDYQVCLKYPQLEIVVPVDNKGVLNELAGEFAGLYYEKSNEKIIEKLKSTNNLLAVEEIIHQYPHCWRCDDPIIFRAADQWFASVDALKDAAVKAIQGVKWIPQWGEDRITSMVVDRSDWCISRQRTWGVPIPIFYCADCGKELINDETIVAVSKLFREQGADNWWELDAKDILPGGTTCPACGGTQFTKEKDIMDVWFDSGSSHTAVCAQREDLVYPADLYLEGNDQYRGWFQSSLLTSVATNGIAPYKTVITHGMIQDGEGKKMSKSKGNAIMPEEIMNKFGADVLRLWVVSADYRTDMRMSPDALKQLSEGYRKIRNTARYILSNINDFNPNQDIVAYNELLEIDKWALLKLNQVVEKTIKAYEDYEFHILYNAILNFCIVDLSNFYLDILKSRLYTEKADSKERRSAQTAMFLILDALVKLLAPVLAYTAEEIWKFMPHLAGEDTQSVMFSSMPQVNPEYENKELEAKWEQIIAVRNDVNKAMEPARNEKLIGKSLDAEITVYADGGNYELLKAIEPELAEIFITSKAAVLPANDAPAGVFAGEQVKVLVEASKYEKCGRCWVHSETVGTIEGYDGICADCVKKLTK</sequence>
<comment type="subunit">
    <text evidence="10">Monomer.</text>
</comment>
<dbReference type="Pfam" id="PF08264">
    <property type="entry name" value="Anticodon_1"/>
    <property type="match status" value="1"/>
</dbReference>
<dbReference type="InterPro" id="IPR014729">
    <property type="entry name" value="Rossmann-like_a/b/a_fold"/>
</dbReference>
<reference evidence="13" key="1">
    <citation type="submission" date="2020-10" db="EMBL/GenBank/DDBJ databases">
        <authorList>
            <person name="Gilroy R."/>
        </authorList>
    </citation>
    <scope>NUCLEOTIDE SEQUENCE</scope>
    <source>
        <strain evidence="13">ChiSjej4B22-9803</strain>
    </source>
</reference>
<evidence type="ECO:0000256" key="4">
    <source>
        <dbReference type="ARBA" id="ARBA00022741"/>
    </source>
</evidence>
<dbReference type="InterPro" id="IPR002301">
    <property type="entry name" value="Ile-tRNA-ligase"/>
</dbReference>
<keyword evidence="4 10" id="KW-0547">Nucleotide-binding</keyword>
<evidence type="ECO:0000256" key="2">
    <source>
        <dbReference type="ARBA" id="ARBA00022490"/>
    </source>
</evidence>
<comment type="similarity">
    <text evidence="1 10">Belongs to the class-I aminoacyl-tRNA synthetase family. IleS type 1 subfamily.</text>
</comment>
<feature type="short sequence motif" description="'KMSKS' region" evidence="10">
    <location>
        <begin position="605"/>
        <end position="609"/>
    </location>
</feature>
<protein>
    <recommendedName>
        <fullName evidence="10">Isoleucine--tRNA ligase</fullName>
        <ecNumber evidence="10">6.1.1.5</ecNumber>
    </recommendedName>
    <alternativeName>
        <fullName evidence="10">Isoleucyl-tRNA synthetase</fullName>
        <shortName evidence="10">IleRS</shortName>
    </alternativeName>
</protein>
<comment type="domain">
    <text evidence="10">IleRS has two distinct active sites: one for aminoacylation and one for editing. The misactivated valine is translocated from the active site to the editing site, which sterically excludes the correctly activated isoleucine. The single editing site contains two valyl binding pockets, one specific for each substrate (Val-AMP or Val-tRNA(Ile)).</text>
</comment>
<dbReference type="EMBL" id="DVND01000065">
    <property type="protein sequence ID" value="HIU48222.1"/>
    <property type="molecule type" value="Genomic_DNA"/>
</dbReference>
<dbReference type="PANTHER" id="PTHR42765">
    <property type="entry name" value="SOLEUCYL-TRNA SYNTHETASE"/>
    <property type="match status" value="1"/>
</dbReference>
<gene>
    <name evidence="10 13" type="primary">ileS</name>
    <name evidence="13" type="ORF">IAB04_02535</name>
</gene>
<keyword evidence="6 10" id="KW-0648">Protein biosynthesis</keyword>
<dbReference type="SUPFAM" id="SSF50677">
    <property type="entry name" value="ValRS/IleRS/LeuRS editing domain"/>
    <property type="match status" value="1"/>
</dbReference>
<feature type="short sequence motif" description="'HIGH' region" evidence="10">
    <location>
        <begin position="62"/>
        <end position="72"/>
    </location>
</feature>
<dbReference type="InterPro" id="IPR050081">
    <property type="entry name" value="Ile-tRNA_ligase"/>
</dbReference>
<dbReference type="PANTHER" id="PTHR42765:SF1">
    <property type="entry name" value="ISOLEUCINE--TRNA LIGASE, MITOCHONDRIAL"/>
    <property type="match status" value="1"/>
</dbReference>
<comment type="caution">
    <text evidence="13">The sequence shown here is derived from an EMBL/GenBank/DDBJ whole genome shotgun (WGS) entry which is preliminary data.</text>
</comment>
<dbReference type="EC" id="6.1.1.5" evidence="10"/>
<feature type="domain" description="Methionyl/Valyl/Leucyl/Isoleucyl-tRNA synthetase anticodon-binding" evidence="12">
    <location>
        <begin position="688"/>
        <end position="845"/>
    </location>
</feature>
<evidence type="ECO:0000256" key="5">
    <source>
        <dbReference type="ARBA" id="ARBA00022840"/>
    </source>
</evidence>
<dbReference type="GO" id="GO:0000049">
    <property type="term" value="F:tRNA binding"/>
    <property type="evidence" value="ECO:0007669"/>
    <property type="project" value="InterPro"/>
</dbReference>
<feature type="binding site" evidence="10">
    <location>
        <position position="564"/>
    </location>
    <ligand>
        <name>L-isoleucyl-5'-AMP</name>
        <dbReference type="ChEBI" id="CHEBI:178002"/>
    </ligand>
</feature>
<feature type="binding site" evidence="10">
    <location>
        <position position="922"/>
    </location>
    <ligand>
        <name>Zn(2+)</name>
        <dbReference type="ChEBI" id="CHEBI:29105"/>
    </ligand>
</feature>
<dbReference type="Gene3D" id="3.90.740.10">
    <property type="entry name" value="Valyl/Leucyl/Isoleucyl-tRNA synthetase, editing domain"/>
    <property type="match status" value="1"/>
</dbReference>
<dbReference type="AlphaFoldDB" id="A0A9D1LUH0"/>
<dbReference type="CDD" id="cd00818">
    <property type="entry name" value="IleRS_core"/>
    <property type="match status" value="1"/>
</dbReference>
<keyword evidence="5 10" id="KW-0067">ATP-binding</keyword>